<name>A0AA38NUH6_9AGAR</name>
<feature type="compositionally biased region" description="Polar residues" evidence="1">
    <location>
        <begin position="1"/>
        <end position="27"/>
    </location>
</feature>
<gene>
    <name evidence="2" type="ORF">F5878DRAFT_648211</name>
</gene>
<sequence length="148" mass="16616">MDAQITVESPTSQLELLESPPSTNQTLGHRPNAEKTQLIDRFFDLKAQVDSDEENFDSDDDEDEEGKDGFIDDQESDTSSSFPSDINQLNSSPATGFLDRLEHRYTHREAANSLRAPTNFLPSCTTGLSKIDKIRLNNTGDWITEKLH</sequence>
<protein>
    <submittedName>
        <fullName evidence="2">Uncharacterized protein</fullName>
    </submittedName>
</protein>
<reference evidence="2" key="1">
    <citation type="submission" date="2022-08" db="EMBL/GenBank/DDBJ databases">
        <authorList>
            <consortium name="DOE Joint Genome Institute"/>
            <person name="Min B."/>
            <person name="Riley R."/>
            <person name="Sierra-Patev S."/>
            <person name="Naranjo-Ortiz M."/>
            <person name="Looney B."/>
            <person name="Konkel Z."/>
            <person name="Slot J.C."/>
            <person name="Sakamoto Y."/>
            <person name="Steenwyk J.L."/>
            <person name="Rokas A."/>
            <person name="Carro J."/>
            <person name="Camarero S."/>
            <person name="Ferreira P."/>
            <person name="Molpeceres G."/>
            <person name="Ruiz-Duenas F.J."/>
            <person name="Serrano A."/>
            <person name="Henrissat B."/>
            <person name="Drula E."/>
            <person name="Hughes K.W."/>
            <person name="Mata J.L."/>
            <person name="Ishikawa N.K."/>
            <person name="Vargas-Isla R."/>
            <person name="Ushijima S."/>
            <person name="Smith C.A."/>
            <person name="Ahrendt S."/>
            <person name="Andreopoulos W."/>
            <person name="He G."/>
            <person name="Labutti K."/>
            <person name="Lipzen A."/>
            <person name="Ng V."/>
            <person name="Sandor L."/>
            <person name="Barry K."/>
            <person name="Martinez A.T."/>
            <person name="Xiao Y."/>
            <person name="Gibbons J.G."/>
            <person name="Terashima K."/>
            <person name="Hibbett D.S."/>
            <person name="Grigoriev I.V."/>
        </authorList>
    </citation>
    <scope>NUCLEOTIDE SEQUENCE</scope>
    <source>
        <strain evidence="2">TFB9207</strain>
    </source>
</reference>
<dbReference type="AlphaFoldDB" id="A0AA38NUH6"/>
<evidence type="ECO:0000313" key="3">
    <source>
        <dbReference type="Proteomes" id="UP001163846"/>
    </source>
</evidence>
<keyword evidence="3" id="KW-1185">Reference proteome</keyword>
<feature type="compositionally biased region" description="Polar residues" evidence="1">
    <location>
        <begin position="77"/>
        <end position="94"/>
    </location>
</feature>
<organism evidence="2 3">
    <name type="scientific">Lentinula raphanica</name>
    <dbReference type="NCBI Taxonomy" id="153919"/>
    <lineage>
        <taxon>Eukaryota</taxon>
        <taxon>Fungi</taxon>
        <taxon>Dikarya</taxon>
        <taxon>Basidiomycota</taxon>
        <taxon>Agaricomycotina</taxon>
        <taxon>Agaricomycetes</taxon>
        <taxon>Agaricomycetidae</taxon>
        <taxon>Agaricales</taxon>
        <taxon>Marasmiineae</taxon>
        <taxon>Omphalotaceae</taxon>
        <taxon>Lentinula</taxon>
    </lineage>
</organism>
<dbReference type="Proteomes" id="UP001163846">
    <property type="component" value="Unassembled WGS sequence"/>
</dbReference>
<evidence type="ECO:0000256" key="1">
    <source>
        <dbReference type="SAM" id="MobiDB-lite"/>
    </source>
</evidence>
<accession>A0AA38NUH6</accession>
<feature type="region of interest" description="Disordered" evidence="1">
    <location>
        <begin position="1"/>
        <end position="35"/>
    </location>
</feature>
<comment type="caution">
    <text evidence="2">The sequence shown here is derived from an EMBL/GenBank/DDBJ whole genome shotgun (WGS) entry which is preliminary data.</text>
</comment>
<feature type="region of interest" description="Disordered" evidence="1">
    <location>
        <begin position="49"/>
        <end position="95"/>
    </location>
</feature>
<feature type="compositionally biased region" description="Acidic residues" evidence="1">
    <location>
        <begin position="50"/>
        <end position="76"/>
    </location>
</feature>
<dbReference type="EMBL" id="MU808223">
    <property type="protein sequence ID" value="KAJ3830800.1"/>
    <property type="molecule type" value="Genomic_DNA"/>
</dbReference>
<evidence type="ECO:0000313" key="2">
    <source>
        <dbReference type="EMBL" id="KAJ3830800.1"/>
    </source>
</evidence>
<proteinExistence type="predicted"/>